<proteinExistence type="predicted"/>
<name>A0A929F5K1_LEPEC</name>
<gene>
    <name evidence="2" type="ORF">IQ260_13340</name>
</gene>
<dbReference type="RefSeq" id="WP_193993602.1">
    <property type="nucleotide sequence ID" value="NZ_JADEXP010000109.1"/>
</dbReference>
<evidence type="ECO:0000259" key="1">
    <source>
        <dbReference type="Pfam" id="PF14534"/>
    </source>
</evidence>
<accession>A0A929F5K1</accession>
<comment type="caution">
    <text evidence="2">The sequence shown here is derived from an EMBL/GenBank/DDBJ whole genome shotgun (WGS) entry which is preliminary data.</text>
</comment>
<protein>
    <submittedName>
        <fullName evidence="2">Nuclear transport factor 2 family protein</fullName>
    </submittedName>
</protein>
<evidence type="ECO:0000313" key="3">
    <source>
        <dbReference type="Proteomes" id="UP000615026"/>
    </source>
</evidence>
<dbReference type="InterPro" id="IPR027843">
    <property type="entry name" value="DUF4440"/>
</dbReference>
<dbReference type="AlphaFoldDB" id="A0A929F5K1"/>
<dbReference type="InterPro" id="IPR032710">
    <property type="entry name" value="NTF2-like_dom_sf"/>
</dbReference>
<feature type="domain" description="DUF4440" evidence="1">
    <location>
        <begin position="5"/>
        <end position="111"/>
    </location>
</feature>
<dbReference type="Pfam" id="PF14534">
    <property type="entry name" value="DUF4440"/>
    <property type="match status" value="1"/>
</dbReference>
<evidence type="ECO:0000313" key="2">
    <source>
        <dbReference type="EMBL" id="MBE9067640.1"/>
    </source>
</evidence>
<organism evidence="2 3">
    <name type="scientific">Leptolyngbya cf. ectocarpi LEGE 11479</name>
    <dbReference type="NCBI Taxonomy" id="1828722"/>
    <lineage>
        <taxon>Bacteria</taxon>
        <taxon>Bacillati</taxon>
        <taxon>Cyanobacteriota</taxon>
        <taxon>Cyanophyceae</taxon>
        <taxon>Leptolyngbyales</taxon>
        <taxon>Leptolyngbyaceae</taxon>
        <taxon>Leptolyngbya group</taxon>
        <taxon>Leptolyngbya</taxon>
    </lineage>
</organism>
<dbReference type="EMBL" id="JADEXP010000109">
    <property type="protein sequence ID" value="MBE9067640.1"/>
    <property type="molecule type" value="Genomic_DNA"/>
</dbReference>
<sequence>MKNKIIELEERLRLAMLNSDISELDKLISPDLLFTNHCGVLVSKEDDLNAHSSKAFVFKSLDLSESKILIHENSAVVSVKAEIQGYYNGQSANGSFRFTRFWLNTSGKWQLVAGHSSVIA</sequence>
<dbReference type="Proteomes" id="UP000615026">
    <property type="component" value="Unassembled WGS sequence"/>
</dbReference>
<dbReference type="Gene3D" id="3.10.450.50">
    <property type="match status" value="1"/>
</dbReference>
<keyword evidence="3" id="KW-1185">Reference proteome</keyword>
<dbReference type="SUPFAM" id="SSF54427">
    <property type="entry name" value="NTF2-like"/>
    <property type="match status" value="1"/>
</dbReference>
<reference evidence="2" key="1">
    <citation type="submission" date="2020-10" db="EMBL/GenBank/DDBJ databases">
        <authorList>
            <person name="Castelo-Branco R."/>
            <person name="Eusebio N."/>
            <person name="Adriana R."/>
            <person name="Vieira A."/>
            <person name="Brugerolle De Fraissinette N."/>
            <person name="Rezende De Castro R."/>
            <person name="Schneider M.P."/>
            <person name="Vasconcelos V."/>
            <person name="Leao P.N."/>
        </authorList>
    </citation>
    <scope>NUCLEOTIDE SEQUENCE</scope>
    <source>
        <strain evidence="2">LEGE 11479</strain>
    </source>
</reference>